<dbReference type="PANTHER" id="PTHR33606">
    <property type="entry name" value="PROTEIN YCII"/>
    <property type="match status" value="1"/>
</dbReference>
<dbReference type="Pfam" id="PF03795">
    <property type="entry name" value="YCII"/>
    <property type="match status" value="1"/>
</dbReference>
<evidence type="ECO:0000259" key="2">
    <source>
        <dbReference type="Pfam" id="PF03795"/>
    </source>
</evidence>
<dbReference type="PANTHER" id="PTHR33606:SF3">
    <property type="entry name" value="PROTEIN YCII"/>
    <property type="match status" value="1"/>
</dbReference>
<keyword evidence="4" id="KW-1185">Reference proteome</keyword>
<dbReference type="AlphaFoldDB" id="A0A8J6QWK6"/>
<dbReference type="SUPFAM" id="SSF54909">
    <property type="entry name" value="Dimeric alpha+beta barrel"/>
    <property type="match status" value="1"/>
</dbReference>
<sequence length="91" mass="10138">MLFVIRCIDKKNHLAVRQENRPAHVDYLKSFGDQLVAAGPLLDKDEQMCGSVVILDLPDRAAAQNFAAGDPYAKAGLFEQVTIDRWNKVLP</sequence>
<dbReference type="EMBL" id="JACWUN010000004">
    <property type="protein sequence ID" value="MBD1399966.1"/>
    <property type="molecule type" value="Genomic_DNA"/>
</dbReference>
<organism evidence="3 4">
    <name type="scientific">Pelovirga terrestris</name>
    <dbReference type="NCBI Taxonomy" id="2771352"/>
    <lineage>
        <taxon>Bacteria</taxon>
        <taxon>Pseudomonadati</taxon>
        <taxon>Thermodesulfobacteriota</taxon>
        <taxon>Desulfuromonadia</taxon>
        <taxon>Geobacterales</taxon>
        <taxon>Geobacteraceae</taxon>
        <taxon>Pelovirga</taxon>
    </lineage>
</organism>
<evidence type="ECO:0000313" key="3">
    <source>
        <dbReference type="EMBL" id="MBD1399966.1"/>
    </source>
</evidence>
<comment type="caution">
    <text evidence="3">The sequence shown here is derived from an EMBL/GenBank/DDBJ whole genome shotgun (WGS) entry which is preliminary data.</text>
</comment>
<dbReference type="InterPro" id="IPR005545">
    <property type="entry name" value="YCII"/>
</dbReference>
<accession>A0A8J6QWK6</accession>
<protein>
    <submittedName>
        <fullName evidence="3">YciI family protein</fullName>
    </submittedName>
</protein>
<dbReference type="InterPro" id="IPR011008">
    <property type="entry name" value="Dimeric_a/b-barrel"/>
</dbReference>
<proteinExistence type="inferred from homology"/>
<evidence type="ECO:0000256" key="1">
    <source>
        <dbReference type="ARBA" id="ARBA00007689"/>
    </source>
</evidence>
<name>A0A8J6QWK6_9BACT</name>
<comment type="similarity">
    <text evidence="1">Belongs to the YciI family.</text>
</comment>
<dbReference type="InterPro" id="IPR051807">
    <property type="entry name" value="Sec-metab_biosynth-assoc"/>
</dbReference>
<dbReference type="Proteomes" id="UP000632828">
    <property type="component" value="Unassembled WGS sequence"/>
</dbReference>
<feature type="domain" description="YCII-related" evidence="2">
    <location>
        <begin position="1"/>
        <end position="87"/>
    </location>
</feature>
<reference evidence="3" key="1">
    <citation type="submission" date="2020-09" db="EMBL/GenBank/DDBJ databases">
        <title>Pelobacter alkaliphilus sp. nov., a novel anaerobic arsenate-reducing bacterium from terrestrial mud volcano.</title>
        <authorList>
            <person name="Khomyakova M.A."/>
            <person name="Merkel A.Y."/>
            <person name="Slobodkin A.I."/>
        </authorList>
    </citation>
    <scope>NUCLEOTIDE SEQUENCE</scope>
    <source>
        <strain evidence="3">M08fum</strain>
    </source>
</reference>
<dbReference type="RefSeq" id="WP_191154241.1">
    <property type="nucleotide sequence ID" value="NZ_JACWUN010000004.1"/>
</dbReference>
<dbReference type="Gene3D" id="3.30.70.1060">
    <property type="entry name" value="Dimeric alpha+beta barrel"/>
    <property type="match status" value="1"/>
</dbReference>
<gene>
    <name evidence="3" type="ORF">ICT70_04705</name>
</gene>
<evidence type="ECO:0000313" key="4">
    <source>
        <dbReference type="Proteomes" id="UP000632828"/>
    </source>
</evidence>